<protein>
    <submittedName>
        <fullName evidence="3">FecR domain-containing protein</fullName>
    </submittedName>
</protein>
<organism evidence="3 4">
    <name type="scientific">Blastopirellula sediminis</name>
    <dbReference type="NCBI Taxonomy" id="2894196"/>
    <lineage>
        <taxon>Bacteria</taxon>
        <taxon>Pseudomonadati</taxon>
        <taxon>Planctomycetota</taxon>
        <taxon>Planctomycetia</taxon>
        <taxon>Pirellulales</taxon>
        <taxon>Pirellulaceae</taxon>
        <taxon>Blastopirellula</taxon>
    </lineage>
</organism>
<dbReference type="RefSeq" id="WP_230220540.1">
    <property type="nucleotide sequence ID" value="NZ_JAJKFT010000010.1"/>
</dbReference>
<reference evidence="3" key="1">
    <citation type="submission" date="2021-11" db="EMBL/GenBank/DDBJ databases">
        <title>Genome sequence.</title>
        <authorList>
            <person name="Sun Q."/>
        </authorList>
    </citation>
    <scope>NUCLEOTIDE SEQUENCE</scope>
    <source>
        <strain evidence="3">JC732</strain>
    </source>
</reference>
<sequence length="477" mass="52378">MSTTDPRVQLLQLLTELDAGDLSDDQTAQLEQLLLQHPDLRKTYLRRIATRAQLSLIARRRAKQVKLPEQQECPLPPPDRSERSRLTPWAIAASLLLAATLIGVYWNSQRNQADTTPVAAVTRLADNWWGASEMSADLGKRLIAGESLWLESGLVEITLESGAVITMDGACLVQIADANSIVLSRGVIHALVPPSARGFTVKTEQVDIVDIGAKFTAAVDELQAVEVHVHEGKVELRPNRDAADPQPGEVIAAGMSVRFDPDTGETKPTEEFKPYQQISPPDGKHIAYTTRAGTRGNHVYAGKVGQDFIVNETIEVTRLGVFDSKSDGLRHPLYCEIWSRDDRGTPNDTRGDFGIAMAARLEFTPDDPGELVESNRFKPLEAPLTLPPGSYSIVAFGFSEEDPMGNDHHEVGVQRNRKTRDDAGGAISFVGTSRYDINTEGPHAFPGHVDKHWADRYSAGTFEYRLLEPFSAKGQGE</sequence>
<dbReference type="GO" id="GO:0016989">
    <property type="term" value="F:sigma factor antagonist activity"/>
    <property type="evidence" value="ECO:0007669"/>
    <property type="project" value="TreeGrafter"/>
</dbReference>
<dbReference type="PANTHER" id="PTHR30273">
    <property type="entry name" value="PERIPLASMIC SIGNAL SENSOR AND SIGMA FACTOR ACTIVATOR FECR-RELATED"/>
    <property type="match status" value="1"/>
</dbReference>
<dbReference type="EMBL" id="JAJKFT010000010">
    <property type="protein sequence ID" value="MCC9629884.1"/>
    <property type="molecule type" value="Genomic_DNA"/>
</dbReference>
<dbReference type="InterPro" id="IPR012373">
    <property type="entry name" value="Ferrdict_sens_TM"/>
</dbReference>
<gene>
    <name evidence="3" type="ORF">LOC68_15950</name>
</gene>
<accession>A0A9X1MQT3</accession>
<dbReference type="Proteomes" id="UP001139103">
    <property type="component" value="Unassembled WGS sequence"/>
</dbReference>
<evidence type="ECO:0000256" key="1">
    <source>
        <dbReference type="SAM" id="MobiDB-lite"/>
    </source>
</evidence>
<comment type="caution">
    <text evidence="3">The sequence shown here is derived from an EMBL/GenBank/DDBJ whole genome shotgun (WGS) entry which is preliminary data.</text>
</comment>
<keyword evidence="4" id="KW-1185">Reference proteome</keyword>
<dbReference type="Gene3D" id="2.60.120.1440">
    <property type="match status" value="1"/>
</dbReference>
<dbReference type="Pfam" id="PF04773">
    <property type="entry name" value="FecR"/>
    <property type="match status" value="1"/>
</dbReference>
<evidence type="ECO:0000259" key="2">
    <source>
        <dbReference type="Pfam" id="PF04773"/>
    </source>
</evidence>
<feature type="compositionally biased region" description="Basic and acidic residues" evidence="1">
    <location>
        <begin position="259"/>
        <end position="273"/>
    </location>
</feature>
<dbReference type="InterPro" id="IPR006860">
    <property type="entry name" value="FecR"/>
</dbReference>
<feature type="region of interest" description="Disordered" evidence="1">
    <location>
        <begin position="259"/>
        <end position="283"/>
    </location>
</feature>
<name>A0A9X1MQT3_9BACT</name>
<evidence type="ECO:0000313" key="3">
    <source>
        <dbReference type="EMBL" id="MCC9629884.1"/>
    </source>
</evidence>
<dbReference type="AlphaFoldDB" id="A0A9X1MQT3"/>
<feature type="domain" description="FecR protein" evidence="2">
    <location>
        <begin position="155"/>
        <end position="235"/>
    </location>
</feature>
<evidence type="ECO:0000313" key="4">
    <source>
        <dbReference type="Proteomes" id="UP001139103"/>
    </source>
</evidence>
<dbReference type="PANTHER" id="PTHR30273:SF2">
    <property type="entry name" value="PROTEIN FECR"/>
    <property type="match status" value="1"/>
</dbReference>
<proteinExistence type="predicted"/>